<dbReference type="Gene3D" id="3.40.50.300">
    <property type="entry name" value="P-loop containing nucleotide triphosphate hydrolases"/>
    <property type="match status" value="1"/>
</dbReference>
<sequence length="431" mass="43957">MSRLPFLPVLARALRFRAAVVLAVLVPAALVGVLAVENRPDETTAVAVVGVAPESAAVLSTDAVQLALGRYSVALTSPEVLTEVAAETGIDLQALDSAVEVTASQESGNLSVRATLPSRTEALLAARTVAERTVTIGEEDPLADAAVLAGARVESPGLLSGTRTLQALLVLAALLAGLVVAYALEAVRPRVRTGGDAARAAGGPVLGSLPPFTSSWPRRAVAPDSEILASARSLRSGFLASAAGVPTGPVLVVGATPGAGASTAGFLLARTLVDRGESALVLDLDLEHAGLSVTMGTPRRFALHDALTESGPLEEVVHDEGGVAVLTTEPMLGFDDLVDRRLPDLLKRASDRYDAVLCDSAPLGGGEVSELVAAHTASALVVVRAGTPAALVERTAARLDRLGVPVRGVVLNHASRAEAEAPGLHETARGD</sequence>
<accession>A0A7Y9F4J4</accession>
<evidence type="ECO:0000313" key="2">
    <source>
        <dbReference type="EMBL" id="NYD59449.1"/>
    </source>
</evidence>
<organism evidence="2 3">
    <name type="scientific">Nocardioides marinisabuli</name>
    <dbReference type="NCBI Taxonomy" id="419476"/>
    <lineage>
        <taxon>Bacteria</taxon>
        <taxon>Bacillati</taxon>
        <taxon>Actinomycetota</taxon>
        <taxon>Actinomycetes</taxon>
        <taxon>Propionibacteriales</taxon>
        <taxon>Nocardioidaceae</taxon>
        <taxon>Nocardioides</taxon>
    </lineage>
</organism>
<keyword evidence="1" id="KW-0812">Transmembrane</keyword>
<dbReference type="AlphaFoldDB" id="A0A7Y9F4J4"/>
<dbReference type="RefSeq" id="WP_179616898.1">
    <property type="nucleotide sequence ID" value="NZ_JACCBE010000001.1"/>
</dbReference>
<protein>
    <submittedName>
        <fullName evidence="2">Mrp family chromosome partitioning ATPase/capsular polysaccharide biosynthesis protein</fullName>
    </submittedName>
</protein>
<dbReference type="SUPFAM" id="SSF52540">
    <property type="entry name" value="P-loop containing nucleoside triphosphate hydrolases"/>
    <property type="match status" value="1"/>
</dbReference>
<dbReference type="PANTHER" id="PTHR32309">
    <property type="entry name" value="TYROSINE-PROTEIN KINASE"/>
    <property type="match status" value="1"/>
</dbReference>
<evidence type="ECO:0000313" key="3">
    <source>
        <dbReference type="Proteomes" id="UP000516957"/>
    </source>
</evidence>
<dbReference type="InterPro" id="IPR050445">
    <property type="entry name" value="Bact_polysacc_biosynth/exp"/>
</dbReference>
<proteinExistence type="predicted"/>
<dbReference type="Proteomes" id="UP000516957">
    <property type="component" value="Unassembled WGS sequence"/>
</dbReference>
<keyword evidence="3" id="KW-1185">Reference proteome</keyword>
<comment type="caution">
    <text evidence="2">The sequence shown here is derived from an EMBL/GenBank/DDBJ whole genome shotgun (WGS) entry which is preliminary data.</text>
</comment>
<keyword evidence="1" id="KW-1133">Transmembrane helix</keyword>
<gene>
    <name evidence="2" type="ORF">BKA08_003687</name>
</gene>
<dbReference type="InterPro" id="IPR027417">
    <property type="entry name" value="P-loop_NTPase"/>
</dbReference>
<dbReference type="EMBL" id="JACCBE010000001">
    <property type="protein sequence ID" value="NYD59449.1"/>
    <property type="molecule type" value="Genomic_DNA"/>
</dbReference>
<keyword evidence="1" id="KW-0472">Membrane</keyword>
<feature type="transmembrane region" description="Helical" evidence="1">
    <location>
        <begin position="165"/>
        <end position="184"/>
    </location>
</feature>
<dbReference type="PANTHER" id="PTHR32309:SF31">
    <property type="entry name" value="CAPSULAR EXOPOLYSACCHARIDE FAMILY"/>
    <property type="match status" value="1"/>
</dbReference>
<reference evidence="2 3" key="1">
    <citation type="submission" date="2020-07" db="EMBL/GenBank/DDBJ databases">
        <title>Sequencing the genomes of 1000 actinobacteria strains.</title>
        <authorList>
            <person name="Klenk H.-P."/>
        </authorList>
    </citation>
    <scope>NUCLEOTIDE SEQUENCE [LARGE SCALE GENOMIC DNA]</scope>
    <source>
        <strain evidence="2 3">DSM 18965</strain>
    </source>
</reference>
<evidence type="ECO:0000256" key="1">
    <source>
        <dbReference type="SAM" id="Phobius"/>
    </source>
</evidence>
<name>A0A7Y9F4J4_9ACTN</name>